<dbReference type="Proteomes" id="UP000308181">
    <property type="component" value="Unassembled WGS sequence"/>
</dbReference>
<dbReference type="Pfam" id="PF00011">
    <property type="entry name" value="HSP20"/>
    <property type="match status" value="1"/>
</dbReference>
<dbReference type="PANTHER" id="PTHR11527">
    <property type="entry name" value="HEAT-SHOCK PROTEIN 20 FAMILY MEMBER"/>
    <property type="match status" value="1"/>
</dbReference>
<dbReference type="InterPro" id="IPR002068">
    <property type="entry name" value="A-crystallin/Hsp20_dom"/>
</dbReference>
<dbReference type="PROSITE" id="PS01031">
    <property type="entry name" value="SHSP"/>
    <property type="match status" value="1"/>
</dbReference>
<dbReference type="EMBL" id="SWBP01000003">
    <property type="protein sequence ID" value="TKB97645.1"/>
    <property type="molecule type" value="Genomic_DNA"/>
</dbReference>
<evidence type="ECO:0000256" key="2">
    <source>
        <dbReference type="RuleBase" id="RU003616"/>
    </source>
</evidence>
<comment type="caution">
    <text evidence="4">The sequence shown here is derived from an EMBL/GenBank/DDBJ whole genome shotgun (WGS) entry which is preliminary data.</text>
</comment>
<sequence>MNTLMKTSTMPTFRSLLEDFWNTENLFDLSLLRKDSLPAVNIKENDQSFELEVAAPGYEKKDFKIDVQDGILNICAEKSEEKAEEDTNYTRKEFSYSSFNRSFTLPENVNSEKVQAKYENGLLYLTLKKAEIKEAKKNLIPIE</sequence>
<comment type="similarity">
    <text evidence="1 2">Belongs to the small heat shock protein (HSP20) family.</text>
</comment>
<feature type="domain" description="SHSP" evidence="3">
    <location>
        <begin position="31"/>
        <end position="143"/>
    </location>
</feature>
<protein>
    <submittedName>
        <fullName evidence="4">Hsp20/alpha crystallin family protein</fullName>
    </submittedName>
</protein>
<dbReference type="CDD" id="cd06464">
    <property type="entry name" value="ACD_sHsps-like"/>
    <property type="match status" value="1"/>
</dbReference>
<keyword evidence="5" id="KW-1185">Reference proteome</keyword>
<dbReference type="Gene3D" id="2.60.40.790">
    <property type="match status" value="1"/>
</dbReference>
<name>A0A4U1BY07_9SPHI</name>
<evidence type="ECO:0000259" key="3">
    <source>
        <dbReference type="PROSITE" id="PS01031"/>
    </source>
</evidence>
<dbReference type="InterPro" id="IPR008978">
    <property type="entry name" value="HSP20-like_chaperone"/>
</dbReference>
<accession>A0A4U1BY07</accession>
<dbReference type="AlphaFoldDB" id="A0A4U1BY07"/>
<dbReference type="OrthoDB" id="9814487at2"/>
<proteinExistence type="inferred from homology"/>
<dbReference type="InterPro" id="IPR031107">
    <property type="entry name" value="Small_HSP"/>
</dbReference>
<dbReference type="RefSeq" id="WP_136826220.1">
    <property type="nucleotide sequence ID" value="NZ_SWBP01000003.1"/>
</dbReference>
<evidence type="ECO:0000313" key="4">
    <source>
        <dbReference type="EMBL" id="TKB97645.1"/>
    </source>
</evidence>
<gene>
    <name evidence="4" type="ORF">FA046_09760</name>
</gene>
<evidence type="ECO:0000256" key="1">
    <source>
        <dbReference type="PROSITE-ProRule" id="PRU00285"/>
    </source>
</evidence>
<evidence type="ECO:0000313" key="5">
    <source>
        <dbReference type="Proteomes" id="UP000308181"/>
    </source>
</evidence>
<dbReference type="SUPFAM" id="SSF49764">
    <property type="entry name" value="HSP20-like chaperones"/>
    <property type="match status" value="1"/>
</dbReference>
<reference evidence="4 5" key="1">
    <citation type="submission" date="2019-04" db="EMBL/GenBank/DDBJ databases">
        <title>Pedobacter sp. AR-3-17 sp. nov., isolated from Arctic soil.</title>
        <authorList>
            <person name="Dahal R.H."/>
            <person name="Kim D.-U."/>
        </authorList>
    </citation>
    <scope>NUCLEOTIDE SEQUENCE [LARGE SCALE GENOMIC DNA]</scope>
    <source>
        <strain evidence="4 5">AR-3-17</strain>
    </source>
</reference>
<organism evidence="4 5">
    <name type="scientific">Pedobacter cryophilus</name>
    <dbReference type="NCBI Taxonomy" id="2571271"/>
    <lineage>
        <taxon>Bacteria</taxon>
        <taxon>Pseudomonadati</taxon>
        <taxon>Bacteroidota</taxon>
        <taxon>Sphingobacteriia</taxon>
        <taxon>Sphingobacteriales</taxon>
        <taxon>Sphingobacteriaceae</taxon>
        <taxon>Pedobacter</taxon>
    </lineage>
</organism>